<evidence type="ECO:0000313" key="4">
    <source>
        <dbReference type="Proteomes" id="UP000006727"/>
    </source>
</evidence>
<sequence>MSCSGNLHVTGCVEEITTYNRSLEVASVQTYNLKYTTQKPYTRKSESNITYAQNEPQGHSYIPKKT</sequence>
<proteinExistence type="predicted"/>
<reference evidence="2 4" key="2">
    <citation type="journal article" date="2018" name="Plant J.">
        <title>The Physcomitrella patens chromosome-scale assembly reveals moss genome structure and evolution.</title>
        <authorList>
            <person name="Lang D."/>
            <person name="Ullrich K.K."/>
            <person name="Murat F."/>
            <person name="Fuchs J."/>
            <person name="Jenkins J."/>
            <person name="Haas F.B."/>
            <person name="Piednoel M."/>
            <person name="Gundlach H."/>
            <person name="Van Bel M."/>
            <person name="Meyberg R."/>
            <person name="Vives C."/>
            <person name="Morata J."/>
            <person name="Symeonidi A."/>
            <person name="Hiss M."/>
            <person name="Muchero W."/>
            <person name="Kamisugi Y."/>
            <person name="Saleh O."/>
            <person name="Blanc G."/>
            <person name="Decker E.L."/>
            <person name="van Gessel N."/>
            <person name="Grimwood J."/>
            <person name="Hayes R.D."/>
            <person name="Graham S.W."/>
            <person name="Gunter L.E."/>
            <person name="McDaniel S.F."/>
            <person name="Hoernstein S.N.W."/>
            <person name="Larsson A."/>
            <person name="Li F.W."/>
            <person name="Perroud P.F."/>
            <person name="Phillips J."/>
            <person name="Ranjan P."/>
            <person name="Rokshar D.S."/>
            <person name="Rothfels C.J."/>
            <person name="Schneider L."/>
            <person name="Shu S."/>
            <person name="Stevenson D.W."/>
            <person name="Thummler F."/>
            <person name="Tillich M."/>
            <person name="Villarreal Aguilar J.C."/>
            <person name="Widiez T."/>
            <person name="Wong G.K."/>
            <person name="Wymore A."/>
            <person name="Zhang Y."/>
            <person name="Zimmer A.D."/>
            <person name="Quatrano R.S."/>
            <person name="Mayer K.F.X."/>
            <person name="Goodstein D."/>
            <person name="Casacuberta J.M."/>
            <person name="Vandepoele K."/>
            <person name="Reski R."/>
            <person name="Cuming A.C."/>
            <person name="Tuskan G.A."/>
            <person name="Maumus F."/>
            <person name="Salse J."/>
            <person name="Schmutz J."/>
            <person name="Rensing S.A."/>
        </authorList>
    </citation>
    <scope>NUCLEOTIDE SEQUENCE [LARGE SCALE GENOMIC DNA]</scope>
    <source>
        <strain evidence="3 4">cv. Gransden 2004</strain>
    </source>
</reference>
<protein>
    <submittedName>
        <fullName evidence="2 3">Uncharacterized protein</fullName>
    </submittedName>
</protein>
<accession>A0A2K1KKE8</accession>
<dbReference type="EMBL" id="ABEU02000005">
    <property type="protein sequence ID" value="PNR54247.1"/>
    <property type="molecule type" value="Genomic_DNA"/>
</dbReference>
<gene>
    <name evidence="2" type="ORF">PHYPA_007924</name>
</gene>
<reference evidence="3" key="3">
    <citation type="submission" date="2020-12" db="UniProtKB">
        <authorList>
            <consortium name="EnsemblPlants"/>
        </authorList>
    </citation>
    <scope>IDENTIFICATION</scope>
</reference>
<dbReference type="AlphaFoldDB" id="A0A2K1KKE8"/>
<feature type="compositionally biased region" description="Polar residues" evidence="1">
    <location>
        <begin position="47"/>
        <end position="57"/>
    </location>
</feature>
<evidence type="ECO:0000256" key="1">
    <source>
        <dbReference type="SAM" id="MobiDB-lite"/>
    </source>
</evidence>
<dbReference type="Gramene" id="Pp3c5_20245V3.1">
    <property type="protein sequence ID" value="PAC:32953444.CDS.1"/>
    <property type="gene ID" value="Pp3c5_20245"/>
</dbReference>
<dbReference type="InParanoid" id="A0A2K1KKE8"/>
<evidence type="ECO:0000313" key="2">
    <source>
        <dbReference type="EMBL" id="PNR54247.1"/>
    </source>
</evidence>
<evidence type="ECO:0000313" key="3">
    <source>
        <dbReference type="EnsemblPlants" id="PAC:32953444.CDS.1"/>
    </source>
</evidence>
<dbReference type="EnsemblPlants" id="Pp3c5_20245V3.1">
    <property type="protein sequence ID" value="PAC:32953444.CDS.1"/>
    <property type="gene ID" value="Pp3c5_20245"/>
</dbReference>
<dbReference type="Proteomes" id="UP000006727">
    <property type="component" value="Chromosome 5"/>
</dbReference>
<feature type="region of interest" description="Disordered" evidence="1">
    <location>
        <begin position="43"/>
        <end position="66"/>
    </location>
</feature>
<name>A0A2K1KKE8_PHYPA</name>
<organism evidence="2">
    <name type="scientific">Physcomitrium patens</name>
    <name type="common">Spreading-leaved earth moss</name>
    <name type="synonym">Physcomitrella patens</name>
    <dbReference type="NCBI Taxonomy" id="3218"/>
    <lineage>
        <taxon>Eukaryota</taxon>
        <taxon>Viridiplantae</taxon>
        <taxon>Streptophyta</taxon>
        <taxon>Embryophyta</taxon>
        <taxon>Bryophyta</taxon>
        <taxon>Bryophytina</taxon>
        <taxon>Bryopsida</taxon>
        <taxon>Funariidae</taxon>
        <taxon>Funariales</taxon>
        <taxon>Funariaceae</taxon>
        <taxon>Physcomitrium</taxon>
    </lineage>
</organism>
<reference evidence="2 4" key="1">
    <citation type="journal article" date="2008" name="Science">
        <title>The Physcomitrella genome reveals evolutionary insights into the conquest of land by plants.</title>
        <authorList>
            <person name="Rensing S."/>
            <person name="Lang D."/>
            <person name="Zimmer A."/>
            <person name="Terry A."/>
            <person name="Salamov A."/>
            <person name="Shapiro H."/>
            <person name="Nishiyama T."/>
            <person name="Perroud P.-F."/>
            <person name="Lindquist E."/>
            <person name="Kamisugi Y."/>
            <person name="Tanahashi T."/>
            <person name="Sakakibara K."/>
            <person name="Fujita T."/>
            <person name="Oishi K."/>
            <person name="Shin-I T."/>
            <person name="Kuroki Y."/>
            <person name="Toyoda A."/>
            <person name="Suzuki Y."/>
            <person name="Hashimoto A."/>
            <person name="Yamaguchi K."/>
            <person name="Sugano A."/>
            <person name="Kohara Y."/>
            <person name="Fujiyama A."/>
            <person name="Anterola A."/>
            <person name="Aoki S."/>
            <person name="Ashton N."/>
            <person name="Barbazuk W.B."/>
            <person name="Barker E."/>
            <person name="Bennetzen J."/>
            <person name="Bezanilla M."/>
            <person name="Blankenship R."/>
            <person name="Cho S.H."/>
            <person name="Dutcher S."/>
            <person name="Estelle M."/>
            <person name="Fawcett J.A."/>
            <person name="Gundlach H."/>
            <person name="Hanada K."/>
            <person name="Heyl A."/>
            <person name="Hicks K.A."/>
            <person name="Hugh J."/>
            <person name="Lohr M."/>
            <person name="Mayer K."/>
            <person name="Melkozernov A."/>
            <person name="Murata T."/>
            <person name="Nelson D."/>
            <person name="Pils B."/>
            <person name="Prigge M."/>
            <person name="Reiss B."/>
            <person name="Renner T."/>
            <person name="Rombauts S."/>
            <person name="Rushton P."/>
            <person name="Sanderfoot A."/>
            <person name="Schween G."/>
            <person name="Shiu S.-H."/>
            <person name="Stueber K."/>
            <person name="Theodoulou F.L."/>
            <person name="Tu H."/>
            <person name="Van de Peer Y."/>
            <person name="Verrier P.J."/>
            <person name="Waters E."/>
            <person name="Wood A."/>
            <person name="Yang L."/>
            <person name="Cove D."/>
            <person name="Cuming A."/>
            <person name="Hasebe M."/>
            <person name="Lucas S."/>
            <person name="Mishler D.B."/>
            <person name="Reski R."/>
            <person name="Grigoriev I."/>
            <person name="Quatrano R.S."/>
            <person name="Boore J.L."/>
        </authorList>
    </citation>
    <scope>NUCLEOTIDE SEQUENCE [LARGE SCALE GENOMIC DNA]</scope>
    <source>
        <strain evidence="3 4">cv. Gransden 2004</strain>
    </source>
</reference>
<keyword evidence="4" id="KW-1185">Reference proteome</keyword>